<feature type="disulfide bond" evidence="6">
    <location>
        <begin position="149"/>
        <end position="194"/>
    </location>
</feature>
<dbReference type="PRINTS" id="PR00259">
    <property type="entry name" value="TMFOUR"/>
</dbReference>
<dbReference type="Gene3D" id="1.10.1450.10">
    <property type="entry name" value="Tetraspanin"/>
    <property type="match status" value="1"/>
</dbReference>
<protein>
    <recommendedName>
        <fullName evidence="7">Tetraspanin</fullName>
    </recommendedName>
</protein>
<dbReference type="Pfam" id="PF00335">
    <property type="entry name" value="Tetraspanin"/>
    <property type="match status" value="1"/>
</dbReference>
<name>A0A2L2YQI9_PARTP</name>
<keyword evidence="6" id="KW-1015">Disulfide bond</keyword>
<evidence type="ECO:0000256" key="3">
    <source>
        <dbReference type="ARBA" id="ARBA00022692"/>
    </source>
</evidence>
<dbReference type="AlphaFoldDB" id="A0A2L2YQI9"/>
<feature type="transmembrane region" description="Helical" evidence="7">
    <location>
        <begin position="85"/>
        <end position="111"/>
    </location>
</feature>
<dbReference type="PANTHER" id="PTHR19282:SF252">
    <property type="entry name" value="TETRASPANIN"/>
    <property type="match status" value="1"/>
</dbReference>
<evidence type="ECO:0000256" key="5">
    <source>
        <dbReference type="ARBA" id="ARBA00023136"/>
    </source>
</evidence>
<evidence type="ECO:0000313" key="8">
    <source>
        <dbReference type="EMBL" id="LAA10366.1"/>
    </source>
</evidence>
<dbReference type="SUPFAM" id="SSF48652">
    <property type="entry name" value="Tetraspanin"/>
    <property type="match status" value="1"/>
</dbReference>
<accession>A0A2L2YQI9</accession>
<dbReference type="InterPro" id="IPR000301">
    <property type="entry name" value="Tetraspanin_animals"/>
</dbReference>
<dbReference type="InterPro" id="IPR018499">
    <property type="entry name" value="Tetraspanin/Peripherin"/>
</dbReference>
<evidence type="ECO:0000256" key="4">
    <source>
        <dbReference type="ARBA" id="ARBA00022989"/>
    </source>
</evidence>
<keyword evidence="4 7" id="KW-1133">Transmembrane helix</keyword>
<dbReference type="OrthoDB" id="9972904at2759"/>
<dbReference type="InterPro" id="IPR008952">
    <property type="entry name" value="Tetraspanin_EC2_sf"/>
</dbReference>
<reference evidence="8" key="1">
    <citation type="journal article" date="2016" name="Mol. Ecol. Resour.">
        <title>Evaluation of the impact of RNA preservation methods of spiders for de novo transcriptome assembly.</title>
        <authorList>
            <person name="Kono N."/>
            <person name="Nakamura H."/>
            <person name="Ito Y."/>
            <person name="Tomita M."/>
            <person name="Arakawa K."/>
        </authorList>
    </citation>
    <scope>NUCLEOTIDE SEQUENCE</scope>
    <source>
        <tissue evidence="8">Whole body</tissue>
    </source>
</reference>
<dbReference type="FunFam" id="1.10.1450.10:FF:000029">
    <property type="entry name" value="Tetraspanin"/>
    <property type="match status" value="1"/>
</dbReference>
<comment type="subcellular location">
    <subcellularLocation>
        <location evidence="1 7">Membrane</location>
        <topology evidence="1 7">Multi-pass membrane protein</topology>
    </subcellularLocation>
</comment>
<proteinExistence type="evidence at transcript level"/>
<evidence type="ECO:0000256" key="6">
    <source>
        <dbReference type="PIRSR" id="PIRSR002419-1"/>
    </source>
</evidence>
<feature type="disulfide bond" evidence="6">
    <location>
        <begin position="150"/>
        <end position="171"/>
    </location>
</feature>
<feature type="transmembrane region" description="Helical" evidence="7">
    <location>
        <begin position="16"/>
        <end position="39"/>
    </location>
</feature>
<dbReference type="PANTHER" id="PTHR19282">
    <property type="entry name" value="TETRASPANIN"/>
    <property type="match status" value="1"/>
</dbReference>
<dbReference type="GO" id="GO:0005886">
    <property type="term" value="C:plasma membrane"/>
    <property type="evidence" value="ECO:0007669"/>
    <property type="project" value="TreeGrafter"/>
</dbReference>
<dbReference type="EMBL" id="IAAA01045326">
    <property type="protein sequence ID" value="LAA10366.1"/>
    <property type="molecule type" value="mRNA"/>
</dbReference>
<keyword evidence="5 7" id="KW-0472">Membrane</keyword>
<evidence type="ECO:0000256" key="7">
    <source>
        <dbReference type="RuleBase" id="RU361218"/>
    </source>
</evidence>
<feature type="transmembrane region" description="Helical" evidence="7">
    <location>
        <begin position="59"/>
        <end position="78"/>
    </location>
</feature>
<keyword evidence="3 7" id="KW-0812">Transmembrane</keyword>
<sequence>MSRRLQTVAAVTCMKLLLLLFNVIFWVAGIILLAFGLWMKLSLHYLLDLSDDYNDAVPYIFIGTGALIVVVGLFACCCTVKGQPILLYVLAIFLSLVFICEVAAGIAGYVYRNKLQNGFETGLNNSITHYGNGRIRDRDVDMLQKYLKCCGVKDFEDWNAVWKNDSVPISCCKDSNTCQYAPLMGTDDIYVEGCYNKVVDFVNRNLGALFGGLVGLAFFQLLGVTLACCLAKYADKAKYEPVA</sequence>
<evidence type="ECO:0000256" key="1">
    <source>
        <dbReference type="ARBA" id="ARBA00004141"/>
    </source>
</evidence>
<evidence type="ECO:0000256" key="2">
    <source>
        <dbReference type="ARBA" id="ARBA00006840"/>
    </source>
</evidence>
<comment type="similarity">
    <text evidence="2 7">Belongs to the tetraspanin (TM4SF) family.</text>
</comment>
<dbReference type="PIRSF" id="PIRSF002419">
    <property type="entry name" value="Tetraspanin"/>
    <property type="match status" value="1"/>
</dbReference>
<feature type="transmembrane region" description="Helical" evidence="7">
    <location>
        <begin position="206"/>
        <end position="231"/>
    </location>
</feature>
<organism evidence="8">
    <name type="scientific">Parasteatoda tepidariorum</name>
    <name type="common">Common house spider</name>
    <name type="synonym">Achaearanea tepidariorum</name>
    <dbReference type="NCBI Taxonomy" id="114398"/>
    <lineage>
        <taxon>Eukaryota</taxon>
        <taxon>Metazoa</taxon>
        <taxon>Ecdysozoa</taxon>
        <taxon>Arthropoda</taxon>
        <taxon>Chelicerata</taxon>
        <taxon>Arachnida</taxon>
        <taxon>Araneae</taxon>
        <taxon>Araneomorphae</taxon>
        <taxon>Entelegynae</taxon>
        <taxon>Araneoidea</taxon>
        <taxon>Theridiidae</taxon>
        <taxon>Parasteatoda</taxon>
    </lineage>
</organism>